<feature type="transmembrane region" description="Helical" evidence="7">
    <location>
        <begin position="253"/>
        <end position="271"/>
    </location>
</feature>
<dbReference type="NCBIfam" id="TIGR00765">
    <property type="entry name" value="yihY_not_rbn"/>
    <property type="match status" value="1"/>
</dbReference>
<feature type="region of interest" description="Disordered" evidence="6">
    <location>
        <begin position="349"/>
        <end position="369"/>
    </location>
</feature>
<keyword evidence="4 7" id="KW-1133">Transmembrane helix</keyword>
<evidence type="ECO:0000256" key="3">
    <source>
        <dbReference type="ARBA" id="ARBA00022692"/>
    </source>
</evidence>
<keyword evidence="2" id="KW-1003">Cell membrane</keyword>
<comment type="caution">
    <text evidence="8">The sequence shown here is derived from an EMBL/GenBank/DDBJ whole genome shotgun (WGS) entry which is preliminary data.</text>
</comment>
<feature type="transmembrane region" description="Helical" evidence="7">
    <location>
        <begin position="96"/>
        <end position="125"/>
    </location>
</feature>
<dbReference type="GO" id="GO:0005886">
    <property type="term" value="C:plasma membrane"/>
    <property type="evidence" value="ECO:0007669"/>
    <property type="project" value="UniProtKB-SubCell"/>
</dbReference>
<accession>A0AA42CK58</accession>
<evidence type="ECO:0000256" key="5">
    <source>
        <dbReference type="ARBA" id="ARBA00023136"/>
    </source>
</evidence>
<feature type="compositionally biased region" description="Low complexity" evidence="6">
    <location>
        <begin position="349"/>
        <end position="361"/>
    </location>
</feature>
<sequence>MTDLHETRKSPDLAGLTVLTLATLAVSKALTSWRAPRAQRASSPPVYPGVAAPSRVPASPTALPTAGGLVAAPVAHPPGLFGIIRSIIDRFSRDNATLMAAGIAFYLLSSIFPGLAALVSIYGLVGDPNDVSRQIAPFAGLLPPEAMKLLTDSLQGFIKSSAGSHVSVALVTSLLIALWSARAAMASIMTGLNIAYEEVDQRSFLVQTLVSLALTLGVLAFVLVAVFAIAVVPAILALFYMSTLAQAALIYGRWPLLAAVVVFGFAVLYRYAPYRSHPRWRWITWGSAIATLLWLLGSILFSFYVGHFGSYDATYGSIGAVMILLLWFWFGALVMILGAEIDSELDTRATNGGAPTAGTPPSAGPPRGP</sequence>
<dbReference type="AlphaFoldDB" id="A0AA42CK58"/>
<comment type="subcellular location">
    <subcellularLocation>
        <location evidence="1">Cell membrane</location>
        <topology evidence="1">Multi-pass membrane protein</topology>
    </subcellularLocation>
</comment>
<feature type="transmembrane region" description="Helical" evidence="7">
    <location>
        <begin position="283"/>
        <end position="305"/>
    </location>
</feature>
<dbReference type="RefSeq" id="WP_282586596.1">
    <property type="nucleotide sequence ID" value="NZ_JAMOIM010000014.1"/>
</dbReference>
<evidence type="ECO:0000256" key="1">
    <source>
        <dbReference type="ARBA" id="ARBA00004651"/>
    </source>
</evidence>
<keyword evidence="5 7" id="KW-0472">Membrane</keyword>
<dbReference type="Proteomes" id="UP001165667">
    <property type="component" value="Unassembled WGS sequence"/>
</dbReference>
<organism evidence="8 9">
    <name type="scientific">Lichenifustis flavocetrariae</name>
    <dbReference type="NCBI Taxonomy" id="2949735"/>
    <lineage>
        <taxon>Bacteria</taxon>
        <taxon>Pseudomonadati</taxon>
        <taxon>Pseudomonadota</taxon>
        <taxon>Alphaproteobacteria</taxon>
        <taxon>Hyphomicrobiales</taxon>
        <taxon>Lichenihabitantaceae</taxon>
        <taxon>Lichenifustis</taxon>
    </lineage>
</organism>
<gene>
    <name evidence="8" type="ORF">M8523_19555</name>
</gene>
<keyword evidence="9" id="KW-1185">Reference proteome</keyword>
<evidence type="ECO:0000313" key="8">
    <source>
        <dbReference type="EMBL" id="MCW6510219.1"/>
    </source>
</evidence>
<dbReference type="Pfam" id="PF03631">
    <property type="entry name" value="Virul_fac_BrkB"/>
    <property type="match status" value="1"/>
</dbReference>
<proteinExistence type="predicted"/>
<dbReference type="PANTHER" id="PTHR30213:SF0">
    <property type="entry name" value="UPF0761 MEMBRANE PROTEIN YIHY"/>
    <property type="match status" value="1"/>
</dbReference>
<reference evidence="8" key="1">
    <citation type="submission" date="2022-05" db="EMBL/GenBank/DDBJ databases">
        <authorList>
            <person name="Pankratov T."/>
        </authorList>
    </citation>
    <scope>NUCLEOTIDE SEQUENCE</scope>
    <source>
        <strain evidence="8">BP6-180914</strain>
    </source>
</reference>
<evidence type="ECO:0000256" key="4">
    <source>
        <dbReference type="ARBA" id="ARBA00022989"/>
    </source>
</evidence>
<evidence type="ECO:0000256" key="7">
    <source>
        <dbReference type="SAM" id="Phobius"/>
    </source>
</evidence>
<dbReference type="InterPro" id="IPR017039">
    <property type="entry name" value="Virul_fac_BrkB"/>
</dbReference>
<feature type="transmembrane region" description="Helical" evidence="7">
    <location>
        <begin position="208"/>
        <end position="241"/>
    </location>
</feature>
<keyword evidence="3 7" id="KW-0812">Transmembrane</keyword>
<protein>
    <submittedName>
        <fullName evidence="8">YihY/virulence factor BrkB family protein</fullName>
    </submittedName>
</protein>
<dbReference type="PANTHER" id="PTHR30213">
    <property type="entry name" value="INNER MEMBRANE PROTEIN YHJD"/>
    <property type="match status" value="1"/>
</dbReference>
<feature type="transmembrane region" description="Helical" evidence="7">
    <location>
        <begin position="317"/>
        <end position="339"/>
    </location>
</feature>
<evidence type="ECO:0000313" key="9">
    <source>
        <dbReference type="Proteomes" id="UP001165667"/>
    </source>
</evidence>
<dbReference type="EMBL" id="JAMOIM010000014">
    <property type="protein sequence ID" value="MCW6510219.1"/>
    <property type="molecule type" value="Genomic_DNA"/>
</dbReference>
<name>A0AA42CK58_9HYPH</name>
<evidence type="ECO:0000256" key="2">
    <source>
        <dbReference type="ARBA" id="ARBA00022475"/>
    </source>
</evidence>
<evidence type="ECO:0000256" key="6">
    <source>
        <dbReference type="SAM" id="MobiDB-lite"/>
    </source>
</evidence>